<accession>A0AAV9W0I1</accession>
<sequence>MSQVISQLPSDSTLQDASGLEKPDNKVFIDDQRECGRQLLSSKVIEVLFKLALSLCSIIFIVLPPLAYSLDGKEVAKNEFGKRVLEWIKWVSAMLRPPSRYNTCINPLNSKGPTIFPIIFAAIVGQLLQAVALKYAQNGAKLGTLEQLTRTTTISSAVIVPYFIQAYNWLSLVLILLWTISPLGGQASLRLLSTRFVQVRSPKEVRFLNPANTTSYLVGGSETGVLLLDTKSIFSASLLSTVGEEHRPTDIWDNVRIPFLEELEQTSQSTDGWFDVAANTTFSSLIGVPIRGLAGNITATIQAGYSRLNCSSLELFDPVNCSNNIPKGRCFSTVDPQSQEWRFPVAEHNSTTRGAIVVALNRTESTFYPGLSNSTDPMHLLFQSQGEKGVSVARCTLFQTYLDVEISCVSSKCAAAKLRRFDTGVHRPPLFYQTVESSLTDFALNFGQLTEVPTRGSTSGASQIYVHDPNKYTSMLRDWVDLVDVGIKNFEIRMAQLLNTYSLIIQGPAVFVSNADLDGSGRELYDLAKDIASRSSIGESTISREEFMCNQVWAAVALFAAVLLFVIGITGAIITFYTLAPNALTSFSALVSESRYFDVIHEGTTLGGDERAVILKNRVVRLGDVEGSSEIGYIALGSIDTEKVGVTELKSDRTYK</sequence>
<feature type="transmembrane region" description="Helical" evidence="2">
    <location>
        <begin position="47"/>
        <end position="68"/>
    </location>
</feature>
<reference evidence="3 4" key="1">
    <citation type="submission" date="2023-08" db="EMBL/GenBank/DDBJ databases">
        <authorList>
            <person name="Palmer J.M."/>
        </authorList>
    </citation>
    <scope>NUCLEOTIDE SEQUENCE [LARGE SCALE GENOMIC DNA]</scope>
    <source>
        <strain evidence="3 4">TWF481</strain>
    </source>
</reference>
<evidence type="ECO:0000313" key="3">
    <source>
        <dbReference type="EMBL" id="KAK6499994.1"/>
    </source>
</evidence>
<evidence type="ECO:0000256" key="1">
    <source>
        <dbReference type="SAM" id="MobiDB-lite"/>
    </source>
</evidence>
<protein>
    <submittedName>
        <fullName evidence="3">Uncharacterized protein</fullName>
    </submittedName>
</protein>
<dbReference type="AlphaFoldDB" id="A0AAV9W0I1"/>
<evidence type="ECO:0000256" key="2">
    <source>
        <dbReference type="SAM" id="Phobius"/>
    </source>
</evidence>
<feature type="region of interest" description="Disordered" evidence="1">
    <location>
        <begin position="1"/>
        <end position="20"/>
    </location>
</feature>
<gene>
    <name evidence="3" type="ORF">TWF481_010351</name>
</gene>
<name>A0AAV9W0I1_9PEZI</name>
<feature type="transmembrane region" description="Helical" evidence="2">
    <location>
        <begin position="115"/>
        <end position="136"/>
    </location>
</feature>
<feature type="transmembrane region" description="Helical" evidence="2">
    <location>
        <begin position="157"/>
        <end position="180"/>
    </location>
</feature>
<organism evidence="3 4">
    <name type="scientific">Arthrobotrys musiformis</name>
    <dbReference type="NCBI Taxonomy" id="47236"/>
    <lineage>
        <taxon>Eukaryota</taxon>
        <taxon>Fungi</taxon>
        <taxon>Dikarya</taxon>
        <taxon>Ascomycota</taxon>
        <taxon>Pezizomycotina</taxon>
        <taxon>Orbiliomycetes</taxon>
        <taxon>Orbiliales</taxon>
        <taxon>Orbiliaceae</taxon>
        <taxon>Arthrobotrys</taxon>
    </lineage>
</organism>
<dbReference type="EMBL" id="JAVHJL010000007">
    <property type="protein sequence ID" value="KAK6499994.1"/>
    <property type="molecule type" value="Genomic_DNA"/>
</dbReference>
<comment type="caution">
    <text evidence="3">The sequence shown here is derived from an EMBL/GenBank/DDBJ whole genome shotgun (WGS) entry which is preliminary data.</text>
</comment>
<keyword evidence="2" id="KW-0472">Membrane</keyword>
<feature type="compositionally biased region" description="Polar residues" evidence="1">
    <location>
        <begin position="1"/>
        <end position="16"/>
    </location>
</feature>
<feature type="transmembrane region" description="Helical" evidence="2">
    <location>
        <begin position="552"/>
        <end position="580"/>
    </location>
</feature>
<dbReference type="Proteomes" id="UP001370758">
    <property type="component" value="Unassembled WGS sequence"/>
</dbReference>
<keyword evidence="2" id="KW-0812">Transmembrane</keyword>
<keyword evidence="2" id="KW-1133">Transmembrane helix</keyword>
<proteinExistence type="predicted"/>
<keyword evidence="4" id="KW-1185">Reference proteome</keyword>
<evidence type="ECO:0000313" key="4">
    <source>
        <dbReference type="Proteomes" id="UP001370758"/>
    </source>
</evidence>